<comment type="pathway">
    <text evidence="8">Amino-acid biosynthesis; L-threonine biosynthesis; L-threonine from L-aspartate: step 4/5.</text>
</comment>
<organism evidence="11 12">
    <name type="scientific">Tistrella mobilis</name>
    <dbReference type="NCBI Taxonomy" id="171437"/>
    <lineage>
        <taxon>Bacteria</taxon>
        <taxon>Pseudomonadati</taxon>
        <taxon>Pseudomonadota</taxon>
        <taxon>Alphaproteobacteria</taxon>
        <taxon>Geminicoccales</taxon>
        <taxon>Geminicoccaceae</taxon>
        <taxon>Tistrella</taxon>
    </lineage>
</organism>
<name>A0A162L7B9_9PROT</name>
<dbReference type="EMBL" id="LPZR01000111">
    <property type="protein sequence ID" value="KYO53607.1"/>
    <property type="molecule type" value="Genomic_DNA"/>
</dbReference>
<keyword evidence="1 8" id="KW-0028">Amino-acid biosynthesis</keyword>
<comment type="catalytic activity">
    <reaction evidence="8">
        <text>L-homoserine + ATP = O-phospho-L-homoserine + ADP + H(+)</text>
        <dbReference type="Rhea" id="RHEA:13985"/>
        <dbReference type="ChEBI" id="CHEBI:15378"/>
        <dbReference type="ChEBI" id="CHEBI:30616"/>
        <dbReference type="ChEBI" id="CHEBI:57476"/>
        <dbReference type="ChEBI" id="CHEBI:57590"/>
        <dbReference type="ChEBI" id="CHEBI:456216"/>
        <dbReference type="EC" id="2.7.1.39"/>
    </reaction>
</comment>
<dbReference type="UniPathway" id="UPA00050">
    <property type="reaction ID" value="UER00064"/>
</dbReference>
<keyword evidence="4 8" id="KW-0547">Nucleotide-binding</keyword>
<dbReference type="InterPro" id="IPR011009">
    <property type="entry name" value="Kinase-like_dom_sf"/>
</dbReference>
<dbReference type="AlphaFoldDB" id="A0A162L7B9"/>
<dbReference type="Gene3D" id="3.90.1200.10">
    <property type="match status" value="1"/>
</dbReference>
<evidence type="ECO:0000313" key="11">
    <source>
        <dbReference type="EMBL" id="KYO53607.1"/>
    </source>
</evidence>
<dbReference type="EC" id="2.7.1.39" evidence="8 9"/>
<evidence type="ECO:0000256" key="8">
    <source>
        <dbReference type="HAMAP-Rule" id="MF_00301"/>
    </source>
</evidence>
<dbReference type="Pfam" id="PF01636">
    <property type="entry name" value="APH"/>
    <property type="match status" value="1"/>
</dbReference>
<dbReference type="OrthoDB" id="9777460at2"/>
<dbReference type="RefSeq" id="WP_062763532.1">
    <property type="nucleotide sequence ID" value="NZ_CP121045.1"/>
</dbReference>
<reference evidence="11 12" key="1">
    <citation type="submission" date="2015-12" db="EMBL/GenBank/DDBJ databases">
        <title>Genome sequence of Tistrella mobilis MCCC 1A02139.</title>
        <authorList>
            <person name="Lu L."/>
            <person name="Lai Q."/>
            <person name="Shao Z."/>
            <person name="Qian P."/>
        </authorList>
    </citation>
    <scope>NUCLEOTIDE SEQUENCE [LARGE SCALE GENOMIC DNA]</scope>
    <source>
        <strain evidence="11 12">MCCC 1A02139</strain>
    </source>
</reference>
<dbReference type="GO" id="GO:0009088">
    <property type="term" value="P:threonine biosynthetic process"/>
    <property type="evidence" value="ECO:0007669"/>
    <property type="project" value="UniProtKB-UniRule"/>
</dbReference>
<dbReference type="SUPFAM" id="SSF56112">
    <property type="entry name" value="Protein kinase-like (PK-like)"/>
    <property type="match status" value="1"/>
</dbReference>
<keyword evidence="6 8" id="KW-0067">ATP-binding</keyword>
<comment type="similarity">
    <text evidence="7 8">Belongs to the pseudomonas-type ThrB family.</text>
</comment>
<accession>A0A162L7B9</accession>
<evidence type="ECO:0000256" key="5">
    <source>
        <dbReference type="ARBA" id="ARBA00022777"/>
    </source>
</evidence>
<dbReference type="CDD" id="cd05153">
    <property type="entry name" value="HomoserineK_II"/>
    <property type="match status" value="1"/>
</dbReference>
<evidence type="ECO:0000256" key="3">
    <source>
        <dbReference type="ARBA" id="ARBA00022697"/>
    </source>
</evidence>
<dbReference type="Proteomes" id="UP000075787">
    <property type="component" value="Unassembled WGS sequence"/>
</dbReference>
<evidence type="ECO:0000256" key="2">
    <source>
        <dbReference type="ARBA" id="ARBA00022679"/>
    </source>
</evidence>
<evidence type="ECO:0000256" key="1">
    <source>
        <dbReference type="ARBA" id="ARBA00022605"/>
    </source>
</evidence>
<dbReference type="NCBIfam" id="NF003558">
    <property type="entry name" value="PRK05231.1"/>
    <property type="match status" value="1"/>
</dbReference>
<proteinExistence type="inferred from homology"/>
<feature type="domain" description="Aminoglycoside phosphotransferase" evidence="10">
    <location>
        <begin position="27"/>
        <end position="258"/>
    </location>
</feature>
<evidence type="ECO:0000256" key="4">
    <source>
        <dbReference type="ARBA" id="ARBA00022741"/>
    </source>
</evidence>
<evidence type="ECO:0000256" key="7">
    <source>
        <dbReference type="ARBA" id="ARBA00038240"/>
    </source>
</evidence>
<evidence type="ECO:0000256" key="6">
    <source>
        <dbReference type="ARBA" id="ARBA00022840"/>
    </source>
</evidence>
<protein>
    <recommendedName>
        <fullName evidence="8 9">Homoserine kinase</fullName>
        <shortName evidence="8">HK</shortName>
        <shortName evidence="8">HSK</shortName>
        <ecNumber evidence="8 9">2.7.1.39</ecNumber>
    </recommendedName>
</protein>
<dbReference type="InterPro" id="IPR005280">
    <property type="entry name" value="Homoserine_kinase_II"/>
</dbReference>
<dbReference type="PANTHER" id="PTHR21064">
    <property type="entry name" value="AMINOGLYCOSIDE PHOSPHOTRANSFERASE DOMAIN-CONTAINING PROTEIN-RELATED"/>
    <property type="match status" value="1"/>
</dbReference>
<dbReference type="HAMAP" id="MF_00301">
    <property type="entry name" value="Homoser_kinase_2"/>
    <property type="match status" value="1"/>
</dbReference>
<dbReference type="PANTHER" id="PTHR21064:SF6">
    <property type="entry name" value="AMINOGLYCOSIDE PHOSPHOTRANSFERASE DOMAIN-CONTAINING PROTEIN"/>
    <property type="match status" value="1"/>
</dbReference>
<keyword evidence="3 8" id="KW-0791">Threonine biosynthesis</keyword>
<dbReference type="GO" id="GO:0005524">
    <property type="term" value="F:ATP binding"/>
    <property type="evidence" value="ECO:0007669"/>
    <property type="project" value="UniProtKB-KW"/>
</dbReference>
<dbReference type="NCBIfam" id="TIGR00938">
    <property type="entry name" value="thrB_alt"/>
    <property type="match status" value="1"/>
</dbReference>
<dbReference type="GeneID" id="97243597"/>
<dbReference type="InterPro" id="IPR050249">
    <property type="entry name" value="Pseudomonas-type_ThrB"/>
</dbReference>
<keyword evidence="2 8" id="KW-0808">Transferase</keyword>
<sequence length="321" mass="35471">MAVYTAVDDDDMRALLSGYDIGPFERLQGIQQGVENSNWFLDAGGRRYVLTVYEKRVDPADLPYFLNLMEHLTRRGIRCPEPVHDRSGRALVELAGKPAAIFTFLPGRGPGRILPAHCRALGTALAELHLATADFTGRRPNALALPGWQGLAARIGGRADEIVPGLAAEIADTLDRLATAWPADLPAGTIHADLFPDNVFYERPDRVSGLIDFYFACSDAFAYEIAICINAWCFEPDGQFNVTKARLMLGAYRKVRPFSEAELAALPLLCEGAALRFLLTRAYDWLNRVEGALVKPKDPLEYLHRLRFHRSVTGPGAYGLD</sequence>
<evidence type="ECO:0000313" key="12">
    <source>
        <dbReference type="Proteomes" id="UP000075787"/>
    </source>
</evidence>
<evidence type="ECO:0000256" key="9">
    <source>
        <dbReference type="NCBIfam" id="TIGR00938"/>
    </source>
</evidence>
<keyword evidence="5 8" id="KW-0418">Kinase</keyword>
<dbReference type="InterPro" id="IPR002575">
    <property type="entry name" value="Aminoglycoside_PTrfase"/>
</dbReference>
<gene>
    <name evidence="8" type="primary">thrB</name>
    <name evidence="11" type="ORF">AUP44_26530</name>
</gene>
<evidence type="ECO:0000259" key="10">
    <source>
        <dbReference type="Pfam" id="PF01636"/>
    </source>
</evidence>
<comment type="caution">
    <text evidence="11">The sequence shown here is derived from an EMBL/GenBank/DDBJ whole genome shotgun (WGS) entry which is preliminary data.</text>
</comment>
<dbReference type="GO" id="GO:0004413">
    <property type="term" value="F:homoserine kinase activity"/>
    <property type="evidence" value="ECO:0007669"/>
    <property type="project" value="UniProtKB-UniRule"/>
</dbReference>
<dbReference type="Gene3D" id="3.30.200.20">
    <property type="entry name" value="Phosphorylase Kinase, domain 1"/>
    <property type="match status" value="1"/>
</dbReference>